<proteinExistence type="predicted"/>
<protein>
    <submittedName>
        <fullName evidence="1">Uncharacterized protein</fullName>
    </submittedName>
</protein>
<sequence length="34" mass="3946">MPVMPSESMVCVQRNGCRWIWQSGCFTALSLIWK</sequence>
<organism evidence="1">
    <name type="scientific">Siphoviridae sp. ctqNK14</name>
    <dbReference type="NCBI Taxonomy" id="2827947"/>
    <lineage>
        <taxon>Viruses</taxon>
        <taxon>Duplodnaviria</taxon>
        <taxon>Heunggongvirae</taxon>
        <taxon>Uroviricota</taxon>
        <taxon>Caudoviricetes</taxon>
    </lineage>
</organism>
<reference evidence="1" key="1">
    <citation type="journal article" date="2021" name="Proc. Natl. Acad. Sci. U.S.A.">
        <title>A Catalog of Tens of Thousands of Viruses from Human Metagenomes Reveals Hidden Associations with Chronic Diseases.</title>
        <authorList>
            <person name="Tisza M.J."/>
            <person name="Buck C.B."/>
        </authorList>
    </citation>
    <scope>NUCLEOTIDE SEQUENCE</scope>
    <source>
        <strain evidence="1">CtqNK14</strain>
    </source>
</reference>
<dbReference type="EMBL" id="BK032671">
    <property type="protein sequence ID" value="DAF54081.1"/>
    <property type="molecule type" value="Genomic_DNA"/>
</dbReference>
<name>A0A8S5SSU9_9CAUD</name>
<evidence type="ECO:0000313" key="1">
    <source>
        <dbReference type="EMBL" id="DAF54081.1"/>
    </source>
</evidence>
<accession>A0A8S5SSU9</accession>